<reference evidence="2 3" key="1">
    <citation type="submission" date="2014-11" db="EMBL/GenBank/DDBJ databases">
        <title>Genetic blueprint of the zoonotic pathogen Toxocara canis.</title>
        <authorList>
            <person name="Zhu X.-Q."/>
            <person name="Korhonen P.K."/>
            <person name="Cai H."/>
            <person name="Young N.D."/>
            <person name="Nejsum P."/>
            <person name="von Samson-Himmelstjerna G."/>
            <person name="Boag P.R."/>
            <person name="Tan P."/>
            <person name="Li Q."/>
            <person name="Min J."/>
            <person name="Yang Y."/>
            <person name="Wang X."/>
            <person name="Fang X."/>
            <person name="Hall R.S."/>
            <person name="Hofmann A."/>
            <person name="Sternberg P.W."/>
            <person name="Jex A.R."/>
            <person name="Gasser R.B."/>
        </authorList>
    </citation>
    <scope>NUCLEOTIDE SEQUENCE [LARGE SCALE GENOMIC DNA]</scope>
    <source>
        <strain evidence="2">PN_DK_2014</strain>
    </source>
</reference>
<dbReference type="EMBL" id="JPKZ01002267">
    <property type="protein sequence ID" value="KHN77564.1"/>
    <property type="molecule type" value="Genomic_DNA"/>
</dbReference>
<gene>
    <name evidence="2" type="ORF">Tcan_12479</name>
</gene>
<keyword evidence="3" id="KW-1185">Reference proteome</keyword>
<feature type="compositionally biased region" description="Basic and acidic residues" evidence="1">
    <location>
        <begin position="25"/>
        <end position="48"/>
    </location>
</feature>
<accession>A0A0B2V7S4</accession>
<evidence type="ECO:0000313" key="2">
    <source>
        <dbReference type="EMBL" id="KHN77564.1"/>
    </source>
</evidence>
<evidence type="ECO:0000313" key="3">
    <source>
        <dbReference type="Proteomes" id="UP000031036"/>
    </source>
</evidence>
<sequence>MYDIDLTRYSADCLRKYVDVDEVSKRKRKDEDEFKGRSNSSERNETRRPLAKTVQAGQVVGGRPDNAICDVQVVLARHKMLPDWMCATLMCVNRL</sequence>
<protein>
    <submittedName>
        <fullName evidence="2">Uncharacterized protein</fullName>
    </submittedName>
</protein>
<proteinExistence type="predicted"/>
<feature type="region of interest" description="Disordered" evidence="1">
    <location>
        <begin position="25"/>
        <end position="50"/>
    </location>
</feature>
<name>A0A0B2V7S4_TOXCA</name>
<dbReference type="AlphaFoldDB" id="A0A0B2V7S4"/>
<organism evidence="2 3">
    <name type="scientific">Toxocara canis</name>
    <name type="common">Canine roundworm</name>
    <dbReference type="NCBI Taxonomy" id="6265"/>
    <lineage>
        <taxon>Eukaryota</taxon>
        <taxon>Metazoa</taxon>
        <taxon>Ecdysozoa</taxon>
        <taxon>Nematoda</taxon>
        <taxon>Chromadorea</taxon>
        <taxon>Rhabditida</taxon>
        <taxon>Spirurina</taxon>
        <taxon>Ascaridomorpha</taxon>
        <taxon>Ascaridoidea</taxon>
        <taxon>Toxocaridae</taxon>
        <taxon>Toxocara</taxon>
    </lineage>
</organism>
<evidence type="ECO:0000256" key="1">
    <source>
        <dbReference type="SAM" id="MobiDB-lite"/>
    </source>
</evidence>
<comment type="caution">
    <text evidence="2">The sequence shown here is derived from an EMBL/GenBank/DDBJ whole genome shotgun (WGS) entry which is preliminary data.</text>
</comment>
<dbReference type="Proteomes" id="UP000031036">
    <property type="component" value="Unassembled WGS sequence"/>
</dbReference>